<evidence type="ECO:0000256" key="6">
    <source>
        <dbReference type="ARBA" id="ARBA00039970"/>
    </source>
</evidence>
<proteinExistence type="inferred from homology"/>
<comment type="similarity">
    <text evidence="2">Belongs to the PhoH family.</text>
</comment>
<evidence type="ECO:0000256" key="4">
    <source>
        <dbReference type="ARBA" id="ARBA00022741"/>
    </source>
</evidence>
<dbReference type="EMBL" id="LWLV01000342">
    <property type="protein sequence ID" value="OTA41596.1"/>
    <property type="molecule type" value="Genomic_DNA"/>
</dbReference>
<dbReference type="FunFam" id="3.40.50.300:FF:000013">
    <property type="entry name" value="PhoH family ATPase"/>
    <property type="match status" value="1"/>
</dbReference>
<dbReference type="GO" id="GO:0005524">
    <property type="term" value="F:ATP binding"/>
    <property type="evidence" value="ECO:0007669"/>
    <property type="project" value="UniProtKB-KW"/>
</dbReference>
<dbReference type="Proteomes" id="UP000194267">
    <property type="component" value="Unassembled WGS sequence"/>
</dbReference>
<reference evidence="10" key="1">
    <citation type="submission" date="2016-04" db="EMBL/GenBank/DDBJ databases">
        <authorList>
            <person name="Antunes L.P."/>
            <person name="Martins L.F."/>
            <person name="Pereira R.V."/>
            <person name="Thomas A.M."/>
            <person name="Barbosa D."/>
            <person name="Nascimento L."/>
            <person name="Silva G.M."/>
            <person name="Condomitti G.W."/>
            <person name="Digiampietri L.A."/>
            <person name="Lombardi K.C."/>
            <person name="Ramos P.L."/>
            <person name="Quaggio R.B."/>
            <person name="Oliveira J.C."/>
            <person name="Pascon R.C."/>
            <person name="Cruz J.B."/>
            <person name="Silva A.M."/>
            <person name="Setubal J.C."/>
        </authorList>
    </citation>
    <scope>NUCLEOTIDE SEQUENCE [LARGE SCALE GENOMIC DNA]</scope>
</reference>
<evidence type="ECO:0000256" key="5">
    <source>
        <dbReference type="ARBA" id="ARBA00022840"/>
    </source>
</evidence>
<protein>
    <recommendedName>
        <fullName evidence="6">PhoH-like protein</fullName>
    </recommendedName>
</protein>
<keyword evidence="5" id="KW-0067">ATP-binding</keyword>
<dbReference type="SUPFAM" id="SSF52540">
    <property type="entry name" value="P-loop containing nucleoside triphosphate hydrolases"/>
    <property type="match status" value="1"/>
</dbReference>
<dbReference type="Gene3D" id="3.40.50.300">
    <property type="entry name" value="P-loop containing nucleotide triphosphate hydrolases"/>
    <property type="match status" value="1"/>
</dbReference>
<evidence type="ECO:0000256" key="2">
    <source>
        <dbReference type="ARBA" id="ARBA00010393"/>
    </source>
</evidence>
<feature type="region of interest" description="Disordered" evidence="7">
    <location>
        <begin position="320"/>
        <end position="340"/>
    </location>
</feature>
<evidence type="ECO:0000256" key="7">
    <source>
        <dbReference type="SAM" id="MobiDB-lite"/>
    </source>
</evidence>
<dbReference type="PANTHER" id="PTHR30473:SF1">
    <property type="entry name" value="PHOH-LIKE PROTEIN"/>
    <property type="match status" value="1"/>
</dbReference>
<evidence type="ECO:0000313" key="9">
    <source>
        <dbReference type="EMBL" id="OTA41596.1"/>
    </source>
</evidence>
<gene>
    <name evidence="9" type="ORF">A6D92_05310</name>
</gene>
<keyword evidence="4" id="KW-0547">Nucleotide-binding</keyword>
<dbReference type="AlphaFoldDB" id="A0A1Y2T750"/>
<evidence type="ECO:0000256" key="1">
    <source>
        <dbReference type="ARBA" id="ARBA00004496"/>
    </source>
</evidence>
<comment type="subcellular location">
    <subcellularLocation>
        <location evidence="1">Cytoplasm</location>
    </subcellularLocation>
</comment>
<name>A0A1Y2T750_SYMTR</name>
<evidence type="ECO:0000313" key="10">
    <source>
        <dbReference type="Proteomes" id="UP000194267"/>
    </source>
</evidence>
<dbReference type="InterPro" id="IPR027417">
    <property type="entry name" value="P-loop_NTPase"/>
</dbReference>
<accession>A0A1Y2T750</accession>
<sequence>MDETQERRILIADNDRARELFGLNDSHLRFIEQGFDVTIVPRGNEVIIRGQEDEVGRVVRLFNRLTAIQERGGRVTERDVRYAVRLAREGVEEPLAEALTDVIVTTYRGKQIRPKTIGQKEYVDAIRRSGVTFGIGPAGTGKTYLAMAVAVAALKAKEVARIILTRPAVEAGEKLGFLPGDMQQKVDPYLRPLYDALFDIMGSETFERLMERGVIEVAPLAFMRGRTLDDSFIILDEAQNTTPEQMKMFLTRMGFGSKVVVTGDITQIDLPEGTRSGLVDVQRVLRGVPGITFYYLTERDVVRNDLVQLIIKAYEAAGGGGTGSYPPRPGAGRPDGSETS</sequence>
<evidence type="ECO:0000256" key="3">
    <source>
        <dbReference type="ARBA" id="ARBA00022490"/>
    </source>
</evidence>
<feature type="domain" description="PhoH-like protein" evidence="8">
    <location>
        <begin position="111"/>
        <end position="315"/>
    </location>
</feature>
<dbReference type="Pfam" id="PF02562">
    <property type="entry name" value="PhoH"/>
    <property type="match status" value="1"/>
</dbReference>
<keyword evidence="3" id="KW-0963">Cytoplasm</keyword>
<dbReference type="InterPro" id="IPR051451">
    <property type="entry name" value="PhoH2-like"/>
</dbReference>
<dbReference type="PANTHER" id="PTHR30473">
    <property type="entry name" value="PROTEIN PHOH"/>
    <property type="match status" value="1"/>
</dbReference>
<organism evidence="9 10">
    <name type="scientific">Symbiobacterium thermophilum</name>
    <dbReference type="NCBI Taxonomy" id="2734"/>
    <lineage>
        <taxon>Bacteria</taxon>
        <taxon>Bacillati</taxon>
        <taxon>Bacillota</taxon>
        <taxon>Clostridia</taxon>
        <taxon>Eubacteriales</taxon>
        <taxon>Symbiobacteriaceae</taxon>
        <taxon>Symbiobacterium</taxon>
    </lineage>
</organism>
<dbReference type="InterPro" id="IPR003714">
    <property type="entry name" value="PhoH"/>
</dbReference>
<comment type="caution">
    <text evidence="9">The sequence shown here is derived from an EMBL/GenBank/DDBJ whole genome shotgun (WGS) entry which is preliminary data.</text>
</comment>
<evidence type="ECO:0000259" key="8">
    <source>
        <dbReference type="Pfam" id="PF02562"/>
    </source>
</evidence>
<dbReference type="GO" id="GO:0005829">
    <property type="term" value="C:cytosol"/>
    <property type="evidence" value="ECO:0007669"/>
    <property type="project" value="TreeGrafter"/>
</dbReference>